<feature type="region of interest" description="Disordered" evidence="2">
    <location>
        <begin position="1"/>
        <end position="66"/>
    </location>
</feature>
<evidence type="ECO:0000313" key="3">
    <source>
        <dbReference type="EMBL" id="WEW61361.1"/>
    </source>
</evidence>
<proteinExistence type="predicted"/>
<accession>A0AAF0IM37</accession>
<evidence type="ECO:0000256" key="2">
    <source>
        <dbReference type="SAM" id="MobiDB-lite"/>
    </source>
</evidence>
<feature type="compositionally biased region" description="Low complexity" evidence="2">
    <location>
        <begin position="1"/>
        <end position="12"/>
    </location>
</feature>
<feature type="coiled-coil region" evidence="1">
    <location>
        <begin position="70"/>
        <end position="104"/>
    </location>
</feature>
<keyword evidence="1" id="KW-0175">Coiled coil</keyword>
<evidence type="ECO:0000313" key="4">
    <source>
        <dbReference type="Proteomes" id="UP001219355"/>
    </source>
</evidence>
<protein>
    <submittedName>
        <fullName evidence="3">Uncharacterized protein</fullName>
    </submittedName>
</protein>
<feature type="compositionally biased region" description="Pro residues" evidence="2">
    <location>
        <begin position="52"/>
        <end position="62"/>
    </location>
</feature>
<dbReference type="EMBL" id="CP120631">
    <property type="protein sequence ID" value="WEW61361.1"/>
    <property type="molecule type" value="Genomic_DNA"/>
</dbReference>
<sequence length="493" mass="54742">MASSSARASHASGFRLSTLSPSQVERASFTPHTSVIVPPTPELSDAVTMDAPFPPETEPPNEPANTASALEKALSKLSVLESRLAEQEVHIRELEEKFRQCQEIAFHSFSTSTPAQDNPAPLFDLLDTTDESSSDCPPNNKANQDMVNFPPLVSTPNTVDDTPSSAFNHLADFEGLFERKGHQMTQASENKATEMPQTLLEGIGSPAELTHHRKIDSRSHLDANLRLDMGDNPPPNAASSIFSLSSDSEGEASDSFVLRTPLPWNGKISWTPDFAFEDSKDATGIRGQQEDDVVYKPRARDVNIYRTVAVLGLPADIDMKTFLKGIRGGNVYCAHLHNTLYLCGSHTGIVTFIYQNHAVAYTRFASRNGVYFNGKRAKVVLFQTPTYPFSETMEREIFYLKYTRCLTIRGESDPERFSMVVKFLKDNLRMYFDLGERMVRNTTDTEIIVQFNSIQAAGAALEKLRKFPLLDECDIEFGRDPCSEPLPGAKKSN</sequence>
<dbReference type="Proteomes" id="UP001219355">
    <property type="component" value="Chromosome 5"/>
</dbReference>
<dbReference type="AlphaFoldDB" id="A0AAF0IM37"/>
<feature type="compositionally biased region" description="Polar residues" evidence="2">
    <location>
        <begin position="15"/>
        <end position="33"/>
    </location>
</feature>
<gene>
    <name evidence="3" type="ORF">PRK78_006851</name>
</gene>
<evidence type="ECO:0000256" key="1">
    <source>
        <dbReference type="SAM" id="Coils"/>
    </source>
</evidence>
<name>A0AAF0IM37_9EURO</name>
<feature type="region of interest" description="Disordered" evidence="2">
    <location>
        <begin position="224"/>
        <end position="243"/>
    </location>
</feature>
<organism evidence="3 4">
    <name type="scientific">Emydomyces testavorans</name>
    <dbReference type="NCBI Taxonomy" id="2070801"/>
    <lineage>
        <taxon>Eukaryota</taxon>
        <taxon>Fungi</taxon>
        <taxon>Dikarya</taxon>
        <taxon>Ascomycota</taxon>
        <taxon>Pezizomycotina</taxon>
        <taxon>Eurotiomycetes</taxon>
        <taxon>Eurotiomycetidae</taxon>
        <taxon>Onygenales</taxon>
        <taxon>Nannizziopsiaceae</taxon>
        <taxon>Emydomyces</taxon>
    </lineage>
</organism>
<keyword evidence="4" id="KW-1185">Reference proteome</keyword>
<reference evidence="3" key="1">
    <citation type="submission" date="2023-03" db="EMBL/GenBank/DDBJ databases">
        <title>Emydomyces testavorans Genome Sequence.</title>
        <authorList>
            <person name="Hoyer L."/>
        </authorList>
    </citation>
    <scope>NUCLEOTIDE SEQUENCE</scope>
    <source>
        <strain evidence="3">16-2883</strain>
    </source>
</reference>